<dbReference type="EMBL" id="JBJHQH010000003">
    <property type="protein sequence ID" value="MFK9091009.1"/>
    <property type="molecule type" value="Genomic_DNA"/>
</dbReference>
<dbReference type="PANTHER" id="PTHR10357">
    <property type="entry name" value="ALPHA-AMYLASE FAMILY MEMBER"/>
    <property type="match status" value="1"/>
</dbReference>
<dbReference type="InterPro" id="IPR006046">
    <property type="entry name" value="Alpha_amylase"/>
</dbReference>
<gene>
    <name evidence="9" type="ORF">ACJEBI_05910</name>
</gene>
<evidence type="ECO:0000313" key="9">
    <source>
        <dbReference type="EMBL" id="MFK9091009.1"/>
    </source>
</evidence>
<evidence type="ECO:0000256" key="6">
    <source>
        <dbReference type="RuleBase" id="RU003615"/>
    </source>
</evidence>
<dbReference type="Gene3D" id="3.90.400.10">
    <property type="entry name" value="Oligo-1,6-glucosidase, Domain 2"/>
    <property type="match status" value="1"/>
</dbReference>
<keyword evidence="5 7" id="KW-0326">Glycosidase</keyword>
<feature type="domain" description="Glycosyl hydrolase family 13 catalytic" evidence="8">
    <location>
        <begin position="13"/>
        <end position="415"/>
    </location>
</feature>
<keyword evidence="10" id="KW-1185">Reference proteome</keyword>
<keyword evidence="4 7" id="KW-0378">Hydrolase</keyword>
<sequence length="556" mass="65209">MSKKWWKESVAYQVYPRSFMDSNGDGIGDLKGVTSKLDYLKELGIDVIWLSPMFKSPNDDNGYDISDYQDIMDEFGTMADFDELLEGVHQRGMKLILDLVINHTSDEHPWFIESRSSTDNPKRDWYIWRDGKEGKEPNNWESIFSGPAWKYDQETDQYFMHIFSARQPDLNWENPDVRDALHNMVNWWLDKGIDGFRVDAISHIKKELGFPDMPNPDKLDYVPCFPKMMNVDGIDEWLKELSEKTIKKYDVMTVGEANGVGLDDADRWAGEENGYFNMIFQFEFLGLWDKDTEGRVNVRALKKNLTKWQKGLEGKGWNALFIENHDQPRRVSSWGDDQKFWKESAKMLGALYFLMKGTPFIYQGQEIGMTNVQFPSIEDYNDVGMVNYYKVETEKGRPHEEIMEIIWKQCRDNARTPMQWDASNKGGFTTADQTWLGINPNFTEINVEKQVNDPDSILSFYKKLIRLRKDNPLFVYGTYELLLANHPRLFVYTRKLGNRKAIVINNFSEKETRFKVPSSVSYSTSELVLHNYEVARHKLRREFTLKPYETRVYLLK</sequence>
<dbReference type="NCBIfam" id="NF008183">
    <property type="entry name" value="PRK10933.1"/>
    <property type="match status" value="1"/>
</dbReference>
<dbReference type="PRINTS" id="PR00110">
    <property type="entry name" value="ALPHAAMYLASE"/>
</dbReference>
<dbReference type="SUPFAM" id="SSF51011">
    <property type="entry name" value="Glycosyl hydrolase domain"/>
    <property type="match status" value="1"/>
</dbReference>
<evidence type="ECO:0000256" key="4">
    <source>
        <dbReference type="ARBA" id="ARBA00022801"/>
    </source>
</evidence>
<dbReference type="InterPro" id="IPR045857">
    <property type="entry name" value="O16G_dom_2"/>
</dbReference>
<name>A0ABW8RC17_9BACI</name>
<evidence type="ECO:0000256" key="5">
    <source>
        <dbReference type="ARBA" id="ARBA00023295"/>
    </source>
</evidence>
<dbReference type="Proteomes" id="UP001623041">
    <property type="component" value="Unassembled WGS sequence"/>
</dbReference>
<evidence type="ECO:0000259" key="8">
    <source>
        <dbReference type="SMART" id="SM00642"/>
    </source>
</evidence>
<dbReference type="Gene3D" id="3.20.20.80">
    <property type="entry name" value="Glycosidases"/>
    <property type="match status" value="2"/>
</dbReference>
<evidence type="ECO:0000256" key="3">
    <source>
        <dbReference type="ARBA" id="ARBA00022525"/>
    </source>
</evidence>
<dbReference type="Gene3D" id="2.60.40.1180">
    <property type="entry name" value="Golgi alpha-mannosidase II"/>
    <property type="match status" value="1"/>
</dbReference>
<comment type="caution">
    <text evidence="9">The sequence shown here is derived from an EMBL/GenBank/DDBJ whole genome shotgun (WGS) entry which is preliminary data.</text>
</comment>
<dbReference type="RefSeq" id="WP_406579691.1">
    <property type="nucleotide sequence ID" value="NZ_JBJHQH010000003.1"/>
</dbReference>
<dbReference type="GO" id="GO:0016798">
    <property type="term" value="F:hydrolase activity, acting on glycosyl bonds"/>
    <property type="evidence" value="ECO:0007669"/>
    <property type="project" value="UniProtKB-KW"/>
</dbReference>
<protein>
    <recommendedName>
        <fullName evidence="7">Alpha-amylase</fullName>
        <ecNumber evidence="7">3.2.1.1</ecNumber>
    </recommendedName>
</protein>
<proteinExistence type="inferred from homology"/>
<evidence type="ECO:0000256" key="1">
    <source>
        <dbReference type="ARBA" id="ARBA00004613"/>
    </source>
</evidence>
<accession>A0ABW8RC17</accession>
<keyword evidence="7" id="KW-0119">Carbohydrate metabolism</keyword>
<comment type="subcellular location">
    <subcellularLocation>
        <location evidence="1">Secreted</location>
    </subcellularLocation>
</comment>
<keyword evidence="3" id="KW-0964">Secreted</keyword>
<reference evidence="9 10" key="1">
    <citation type="submission" date="2024-11" db="EMBL/GenBank/DDBJ databases">
        <authorList>
            <person name="Lucas J.A."/>
        </authorList>
    </citation>
    <scope>NUCLEOTIDE SEQUENCE [LARGE SCALE GENOMIC DNA]</scope>
    <source>
        <strain evidence="9 10">Z 5.4</strain>
    </source>
</reference>
<evidence type="ECO:0000256" key="7">
    <source>
        <dbReference type="RuleBase" id="RU361134"/>
    </source>
</evidence>
<dbReference type="SMART" id="SM00642">
    <property type="entry name" value="Aamy"/>
    <property type="match status" value="1"/>
</dbReference>
<dbReference type="PANTHER" id="PTHR10357:SF178">
    <property type="entry name" value="OLIGO-1,6-GLUCOSIDASE 3-RELATED"/>
    <property type="match status" value="1"/>
</dbReference>
<dbReference type="SUPFAM" id="SSF51445">
    <property type="entry name" value="(Trans)glycosidases"/>
    <property type="match status" value="1"/>
</dbReference>
<comment type="catalytic activity">
    <reaction evidence="7">
        <text>Endohydrolysis of (1-&gt;4)-alpha-D-glucosidic linkages in polysaccharides containing three or more (1-&gt;4)-alpha-linked D-glucose units.</text>
        <dbReference type="EC" id="3.2.1.1"/>
    </reaction>
</comment>
<evidence type="ECO:0000256" key="2">
    <source>
        <dbReference type="ARBA" id="ARBA00008061"/>
    </source>
</evidence>
<dbReference type="Pfam" id="PF00128">
    <property type="entry name" value="Alpha-amylase"/>
    <property type="match status" value="1"/>
</dbReference>
<dbReference type="EC" id="3.2.1.1" evidence="7"/>
<dbReference type="InterPro" id="IPR056300">
    <property type="entry name" value="SusG-like_C"/>
</dbReference>
<dbReference type="Pfam" id="PF23915">
    <property type="entry name" value="SusG_C"/>
    <property type="match status" value="1"/>
</dbReference>
<dbReference type="InterPro" id="IPR006047">
    <property type="entry name" value="GH13_cat_dom"/>
</dbReference>
<organism evidence="9 10">
    <name type="scientific">Bacillus salipaludis</name>
    <dbReference type="NCBI Taxonomy" id="2547811"/>
    <lineage>
        <taxon>Bacteria</taxon>
        <taxon>Bacillati</taxon>
        <taxon>Bacillota</taxon>
        <taxon>Bacilli</taxon>
        <taxon>Bacillales</taxon>
        <taxon>Bacillaceae</taxon>
        <taxon>Bacillus</taxon>
    </lineage>
</organism>
<comment type="similarity">
    <text evidence="2 6">Belongs to the glycosyl hydrolase 13 family.</text>
</comment>
<dbReference type="InterPro" id="IPR013780">
    <property type="entry name" value="Glyco_hydro_b"/>
</dbReference>
<dbReference type="InterPro" id="IPR017853">
    <property type="entry name" value="GH"/>
</dbReference>
<evidence type="ECO:0000313" key="10">
    <source>
        <dbReference type="Proteomes" id="UP001623041"/>
    </source>
</evidence>
<dbReference type="CDD" id="cd11333">
    <property type="entry name" value="AmyAc_SI_OligoGlu_DGase"/>
    <property type="match status" value="1"/>
</dbReference>